<name>A0A3G4ZYX1_9VIRU</name>
<gene>
    <name evidence="1" type="ORF">Gaeavirus11_16</name>
</gene>
<evidence type="ECO:0000313" key="1">
    <source>
        <dbReference type="EMBL" id="AYV80136.1"/>
    </source>
</evidence>
<accession>A0A3G4ZYX1</accession>
<proteinExistence type="predicted"/>
<reference evidence="1" key="1">
    <citation type="submission" date="2018-10" db="EMBL/GenBank/DDBJ databases">
        <title>Hidden diversity of soil giant viruses.</title>
        <authorList>
            <person name="Schulz F."/>
            <person name="Alteio L."/>
            <person name="Goudeau D."/>
            <person name="Ryan E.M."/>
            <person name="Malmstrom R.R."/>
            <person name="Blanchard J."/>
            <person name="Woyke T."/>
        </authorList>
    </citation>
    <scope>NUCLEOTIDE SEQUENCE</scope>
    <source>
        <strain evidence="1">GAV1</strain>
    </source>
</reference>
<sequence>MDKNLIDKMIMGRKCEYITKEHLQYAFDAIDSNNKSMPLRFYPNEMYHGDTQQLDAWDRYENERFEEQIYGCYDFWNRLLCLAMRIRKLEKCVL</sequence>
<protein>
    <submittedName>
        <fullName evidence="1">Uncharacterized protein</fullName>
    </submittedName>
</protein>
<dbReference type="EMBL" id="MK072209">
    <property type="protein sequence ID" value="AYV80136.1"/>
    <property type="molecule type" value="Genomic_DNA"/>
</dbReference>
<organism evidence="1">
    <name type="scientific">Gaeavirus sp</name>
    <dbReference type="NCBI Taxonomy" id="2487767"/>
    <lineage>
        <taxon>Viruses</taxon>
        <taxon>Varidnaviria</taxon>
        <taxon>Bamfordvirae</taxon>
        <taxon>Nucleocytoviricota</taxon>
        <taxon>Megaviricetes</taxon>
        <taxon>Imitervirales</taxon>
        <taxon>Mimiviridae</taxon>
        <taxon>Klosneuvirinae</taxon>
    </lineage>
</organism>